<dbReference type="SUPFAM" id="SSF52540">
    <property type="entry name" value="P-loop containing nucleoside triphosphate hydrolases"/>
    <property type="match status" value="1"/>
</dbReference>
<evidence type="ECO:0000256" key="2">
    <source>
        <dbReference type="SAM" id="Coils"/>
    </source>
</evidence>
<dbReference type="InterPro" id="IPR056884">
    <property type="entry name" value="NPHP3-like_N"/>
</dbReference>
<dbReference type="InterPro" id="IPR056125">
    <property type="entry name" value="DUF7708"/>
</dbReference>
<accession>A0A365MYA4</accession>
<feature type="coiled-coil region" evidence="2">
    <location>
        <begin position="227"/>
        <end position="254"/>
    </location>
</feature>
<comment type="caution">
    <text evidence="4">The sequence shown here is derived from an EMBL/GenBank/DDBJ whole genome shotgun (WGS) entry which is preliminary data.</text>
</comment>
<dbReference type="PROSITE" id="PS50837">
    <property type="entry name" value="NACHT"/>
    <property type="match status" value="1"/>
</dbReference>
<keyword evidence="1" id="KW-0677">Repeat</keyword>
<reference evidence="4 5" key="1">
    <citation type="submission" date="2017-12" db="EMBL/GenBank/DDBJ databases">
        <title>Genome sequence of the mycotoxigenic crop pathogen Fusarium proliferatum, strain ITEM 2341 from Date Palm.</title>
        <authorList>
            <person name="Almiman B.F."/>
            <person name="Shittu T.A."/>
            <person name="Muthumeenakshi S."/>
            <person name="Baroncelli R."/>
            <person name="Sreenivasaprasada S."/>
        </authorList>
    </citation>
    <scope>NUCLEOTIDE SEQUENCE [LARGE SCALE GENOMIC DNA]</scope>
    <source>
        <strain evidence="4 5">ITEM 2341</strain>
    </source>
</reference>
<name>A0A365MYA4_GIBIN</name>
<feature type="domain" description="NACHT" evidence="3">
    <location>
        <begin position="312"/>
        <end position="462"/>
    </location>
</feature>
<dbReference type="PANTHER" id="PTHR10039:SF14">
    <property type="entry name" value="NACHT DOMAIN-CONTAINING PROTEIN"/>
    <property type="match status" value="1"/>
</dbReference>
<gene>
    <name evidence="4" type="ORF">FPRO05_02216</name>
</gene>
<dbReference type="InterPro" id="IPR007111">
    <property type="entry name" value="NACHT_NTPase"/>
</dbReference>
<dbReference type="PANTHER" id="PTHR10039">
    <property type="entry name" value="AMELOGENIN"/>
    <property type="match status" value="1"/>
</dbReference>
<evidence type="ECO:0000256" key="1">
    <source>
        <dbReference type="ARBA" id="ARBA00022737"/>
    </source>
</evidence>
<dbReference type="Pfam" id="PF24809">
    <property type="entry name" value="DUF7708"/>
    <property type="match status" value="1"/>
</dbReference>
<evidence type="ECO:0000259" key="3">
    <source>
        <dbReference type="PROSITE" id="PS50837"/>
    </source>
</evidence>
<keyword evidence="2" id="KW-0175">Coiled coil</keyword>
<dbReference type="Gene3D" id="3.40.50.300">
    <property type="entry name" value="P-loop containing nucleotide triphosphate hydrolases"/>
    <property type="match status" value="1"/>
</dbReference>
<dbReference type="Pfam" id="PF24883">
    <property type="entry name" value="NPHP3_N"/>
    <property type="match status" value="1"/>
</dbReference>
<dbReference type="EMBL" id="PKMI01000028">
    <property type="protein sequence ID" value="RBA13422.1"/>
    <property type="molecule type" value="Genomic_DNA"/>
</dbReference>
<evidence type="ECO:0000313" key="4">
    <source>
        <dbReference type="EMBL" id="RBA13422.1"/>
    </source>
</evidence>
<evidence type="ECO:0000313" key="5">
    <source>
        <dbReference type="Proteomes" id="UP000251714"/>
    </source>
</evidence>
<sequence length="1450" mass="164402">MDDFQQAHEEFLRQLSDEERTQFTQIRSSQIFLDEFKKLGQFAKKHTKWTKLLRSVEKCSEKLDPYFDVVGITIQSHPEWAAIAWGAFRLVLLLASNYGTFFDKLAGLLEQLSARLPLYASLVPTLKESKAGAEITQGFQASLRAVYGDLFEIFRGIARVFTQKSGKLRKTPIVIGELLWQPFDVRFANILRRFDAHCEILKSEVDFLHIKMSGSMLRSQVEEKSRNENQQAKLTEHRKLVSQMKQQLSDSEKQFLIERIRAWIQPTPFVEVFKRLSAVREEGTAEWIFQEEEYKRWLLKDVDENLIQPMERFLWVRGNPGTGKSVLATSVIQELMAISTASQVPPPLVTFFFFEYNANDGCPAPRGFAYRAILSQLLTQFQDDKDILEILSFALLQRRHGQLIATTDELVDLLRMLASHITCWYLVIDGVDECEDSDNLLLELSNALGDQPTKILLLSRPNVRFLRRKMQQLQILTVSRLLNEADLRIYFDTHLELLQDLDIIPNHASRPLLVEHLLTGADGMFQWAMLMIAHLQSDGLMPRERLDVITKLKSPERLEDMYIRILWSLAKKLFSEQSLARRLFLWLTFAKRTIRANQLQDILSQQREESSEQPTEIRCRAKEDGFVDFEHSAVMVSGSLVEKRLEPFSETTIYSFTHRSVLEFFKSRCEDPSATYGSKAGTMDYFLPGAYEAEAELTLACLSYIFQRVPGKPLSGNMFEAASRESLCDSLPFVGYAAQCWPRHLMSTRAPLKTMRAHNLDMIRQSMEAIFAILRRFLLSRLLPMVWVELKYTFETRSSSHEELHDALLQWSEWARELNMSALPSDDVEIPSAVAAFAGDLTRLHELWGDTLLVGPHQIWNDVTAFTSSPFFVTTAAVNIKFLASESFNRAGLSTTPLSKISRDDPSTDFLAILTIWPSRSFEMQCRNANTRHRKRKAPTNDVFEGWIAQYEIWNITYEDPITVETSRISLESTEVHIQYERFRKYVQGSGKPISTQTAGKELALHFPSSIDSDLNTFTVLRTVFKRRQSVPLGLHPISTDASEERWRSIPMPIMHTIHATLLYGLPTSTEPKTTGAIPETEPVVSSRPQALRLSKTPAFRLTVFRDYVLYQSLDGREALGENEDTAGTIAIYLLTTLPGGCDDVRLLGCIKGESICGSISHCVFHPEYPLLAFHYQSTIGGPRLFLWCFTKGDSSNTHSSVVLGHEVLQPGSKCDVSTSVATAGGRVKHLQFSALGTELSYQLYNSSYHNREYIGGCFVYDLARRQAEIGRSNSQILSQSLMKVSPQRLAMERTNVLPHSMTLGQEVRHMNGTTTSLSFDVGASNRSVKLVHRESGVEKEQSLLSLPAWEDIKNVSVSIRTPSRSREDKVTIILNKTAKPFYTLRNGDHLTAPAVVKKDVRAIMPLKRASSSKLGGDKLSAGWGGICFCPENFAEDGGPSQKKASISDV</sequence>
<protein>
    <recommendedName>
        <fullName evidence="3">NACHT domain-containing protein</fullName>
    </recommendedName>
</protein>
<organism evidence="4 5">
    <name type="scientific">Gibberella intermedia</name>
    <name type="common">Bulb rot disease fungus</name>
    <name type="synonym">Fusarium proliferatum</name>
    <dbReference type="NCBI Taxonomy" id="948311"/>
    <lineage>
        <taxon>Eukaryota</taxon>
        <taxon>Fungi</taxon>
        <taxon>Dikarya</taxon>
        <taxon>Ascomycota</taxon>
        <taxon>Pezizomycotina</taxon>
        <taxon>Sordariomycetes</taxon>
        <taxon>Hypocreomycetidae</taxon>
        <taxon>Hypocreales</taxon>
        <taxon>Nectriaceae</taxon>
        <taxon>Fusarium</taxon>
        <taxon>Fusarium fujikuroi species complex</taxon>
    </lineage>
</organism>
<dbReference type="InterPro" id="IPR027417">
    <property type="entry name" value="P-loop_NTPase"/>
</dbReference>
<dbReference type="Proteomes" id="UP000251714">
    <property type="component" value="Unassembled WGS sequence"/>
</dbReference>
<proteinExistence type="predicted"/>